<evidence type="ECO:0000313" key="1">
    <source>
        <dbReference type="EMBL" id="KYM98893.1"/>
    </source>
</evidence>
<dbReference type="EMBL" id="KQ977901">
    <property type="protein sequence ID" value="KYM98893.1"/>
    <property type="molecule type" value="Genomic_DNA"/>
</dbReference>
<organism evidence="1 2">
    <name type="scientific">Cyphomyrmex costatus</name>
    <dbReference type="NCBI Taxonomy" id="456900"/>
    <lineage>
        <taxon>Eukaryota</taxon>
        <taxon>Metazoa</taxon>
        <taxon>Ecdysozoa</taxon>
        <taxon>Arthropoda</taxon>
        <taxon>Hexapoda</taxon>
        <taxon>Insecta</taxon>
        <taxon>Pterygota</taxon>
        <taxon>Neoptera</taxon>
        <taxon>Endopterygota</taxon>
        <taxon>Hymenoptera</taxon>
        <taxon>Apocrita</taxon>
        <taxon>Aculeata</taxon>
        <taxon>Formicoidea</taxon>
        <taxon>Formicidae</taxon>
        <taxon>Myrmicinae</taxon>
        <taxon>Cyphomyrmex</taxon>
    </lineage>
</organism>
<dbReference type="AlphaFoldDB" id="A0A151IDV3"/>
<sequence>MTKLYLRIEHTSTGTNTPSYQRLCNSACFQCFTYFIFFDTTNFSSLYNLLCKILSIIPPVLPILKQPGFTPPTVAGPIIVTFLRCAARIIFLVIFSGIPSAIIAIVLICGNCNVSMVQLFLQKFLYHIRLFSIKTYVLDKTPNKDKFALRGVKRIFVGYSEISKAYQI</sequence>
<keyword evidence="2" id="KW-1185">Reference proteome</keyword>
<proteinExistence type="predicted"/>
<evidence type="ECO:0000313" key="2">
    <source>
        <dbReference type="Proteomes" id="UP000078542"/>
    </source>
</evidence>
<name>A0A151IDV3_9HYME</name>
<protein>
    <submittedName>
        <fullName evidence="1">Uncharacterized protein</fullName>
    </submittedName>
</protein>
<reference evidence="1 2" key="1">
    <citation type="submission" date="2016-03" db="EMBL/GenBank/DDBJ databases">
        <title>Cyphomyrmex costatus WGS genome.</title>
        <authorList>
            <person name="Nygaard S."/>
            <person name="Hu H."/>
            <person name="Boomsma J."/>
            <person name="Zhang G."/>
        </authorList>
    </citation>
    <scope>NUCLEOTIDE SEQUENCE [LARGE SCALE GENOMIC DNA]</scope>
    <source>
        <strain evidence="1">MS0001</strain>
        <tissue evidence="1">Whole body</tissue>
    </source>
</reference>
<accession>A0A151IDV3</accession>
<dbReference type="Proteomes" id="UP000078542">
    <property type="component" value="Unassembled WGS sequence"/>
</dbReference>
<gene>
    <name evidence="1" type="ORF">ALC62_10368</name>
</gene>